<evidence type="ECO:0000256" key="1">
    <source>
        <dbReference type="ARBA" id="ARBA00004123"/>
    </source>
</evidence>
<comment type="subcellular location">
    <subcellularLocation>
        <location evidence="1 6">Nucleus</location>
    </subcellularLocation>
</comment>
<comment type="similarity">
    <text evidence="6">Belongs to the Mediator complex subunit 21 family.</text>
</comment>
<evidence type="ECO:0000256" key="3">
    <source>
        <dbReference type="ARBA" id="ARBA00023159"/>
    </source>
</evidence>
<comment type="subunit">
    <text evidence="6">Component of the Mediator complex.</text>
</comment>
<dbReference type="InParanoid" id="D8TIP7"/>
<dbReference type="GO" id="GO:0006357">
    <property type="term" value="P:regulation of transcription by RNA polymerase II"/>
    <property type="evidence" value="ECO:0007669"/>
    <property type="project" value="TreeGrafter"/>
</dbReference>
<dbReference type="Pfam" id="PF11221">
    <property type="entry name" value="Med21"/>
    <property type="match status" value="1"/>
</dbReference>
<evidence type="ECO:0000256" key="5">
    <source>
        <dbReference type="ARBA" id="ARBA00023242"/>
    </source>
</evidence>
<dbReference type="Proteomes" id="UP000001058">
    <property type="component" value="Unassembled WGS sequence"/>
</dbReference>
<dbReference type="GO" id="GO:0003712">
    <property type="term" value="F:transcription coregulator activity"/>
    <property type="evidence" value="ECO:0007669"/>
    <property type="project" value="TreeGrafter"/>
</dbReference>
<name>D8TIP7_VOLCA</name>
<protein>
    <recommendedName>
        <fullName evidence="6">Mediator of RNA polymerase II transcription subunit 21</fullName>
    </recommendedName>
</protein>
<dbReference type="GeneID" id="9625392"/>
<dbReference type="PANTHER" id="PTHR13381">
    <property type="entry name" value="RNA POLYMERASE II HOLOENZYME COMPONENT SRB7"/>
    <property type="match status" value="1"/>
</dbReference>
<evidence type="ECO:0000256" key="4">
    <source>
        <dbReference type="ARBA" id="ARBA00023163"/>
    </source>
</evidence>
<dbReference type="OrthoDB" id="526653at2759"/>
<dbReference type="AlphaFoldDB" id="D8TIP7"/>
<sequence length="146" mass="16203">MSSDLLTELQRQLRDVNDQFAIVIEQLIHIAPPAPLEGDSGQIVAEEPSAVSHAELQVKALELSKGIAQRFKDINTIISKLPDAYEPPEKQDARIGVLLHEHHALRKELGLVMQEAERKLEEIHGCYEAIAQHTLRQAGKMGTSNS</sequence>
<keyword evidence="5 6" id="KW-0539">Nucleus</keyword>
<keyword evidence="2 6" id="KW-0805">Transcription regulation</keyword>
<dbReference type="InterPro" id="IPR037212">
    <property type="entry name" value="Med7/Med21-like"/>
</dbReference>
<accession>D8TIP7</accession>
<reference evidence="7 8" key="1">
    <citation type="journal article" date="2010" name="Science">
        <title>Genomic analysis of organismal complexity in the multicellular green alga Volvox carteri.</title>
        <authorList>
            <person name="Prochnik S.E."/>
            <person name="Umen J."/>
            <person name="Nedelcu A.M."/>
            <person name="Hallmann A."/>
            <person name="Miller S.M."/>
            <person name="Nishii I."/>
            <person name="Ferris P."/>
            <person name="Kuo A."/>
            <person name="Mitros T."/>
            <person name="Fritz-Laylin L.K."/>
            <person name="Hellsten U."/>
            <person name="Chapman J."/>
            <person name="Simakov O."/>
            <person name="Rensing S.A."/>
            <person name="Terry A."/>
            <person name="Pangilinan J."/>
            <person name="Kapitonov V."/>
            <person name="Jurka J."/>
            <person name="Salamov A."/>
            <person name="Shapiro H."/>
            <person name="Schmutz J."/>
            <person name="Grimwood J."/>
            <person name="Lindquist E."/>
            <person name="Lucas S."/>
            <person name="Grigoriev I.V."/>
            <person name="Schmitt R."/>
            <person name="Kirk D."/>
            <person name="Rokhsar D.S."/>
        </authorList>
    </citation>
    <scope>NUCLEOTIDE SEQUENCE [LARGE SCALE GENOMIC DNA]</scope>
    <source>
        <strain evidence="8">f. Nagariensis / Eve</strain>
    </source>
</reference>
<dbReference type="GO" id="GO:0016592">
    <property type="term" value="C:mediator complex"/>
    <property type="evidence" value="ECO:0007669"/>
    <property type="project" value="UniProtKB-UniRule"/>
</dbReference>
<keyword evidence="4 6" id="KW-0804">Transcription</keyword>
<keyword evidence="8" id="KW-1185">Reference proteome</keyword>
<proteinExistence type="inferred from homology"/>
<dbReference type="KEGG" id="vcn:VOLCADRAFT_102882"/>
<dbReference type="PANTHER" id="PTHR13381:SF0">
    <property type="entry name" value="MEDIATOR OF RNA POLYMERASE II TRANSCRIPTION SUBUNIT 21"/>
    <property type="match status" value="1"/>
</dbReference>
<evidence type="ECO:0000256" key="6">
    <source>
        <dbReference type="RuleBase" id="RU366036"/>
    </source>
</evidence>
<evidence type="ECO:0000313" key="8">
    <source>
        <dbReference type="Proteomes" id="UP000001058"/>
    </source>
</evidence>
<gene>
    <name evidence="7" type="ORF">VOLCADRAFT_102882</name>
</gene>
<dbReference type="SUPFAM" id="SSF140718">
    <property type="entry name" value="Mediator hinge subcomplex-like"/>
    <property type="match status" value="1"/>
</dbReference>
<organism evidence="8">
    <name type="scientific">Volvox carteri f. nagariensis</name>
    <dbReference type="NCBI Taxonomy" id="3068"/>
    <lineage>
        <taxon>Eukaryota</taxon>
        <taxon>Viridiplantae</taxon>
        <taxon>Chlorophyta</taxon>
        <taxon>core chlorophytes</taxon>
        <taxon>Chlorophyceae</taxon>
        <taxon>CS clade</taxon>
        <taxon>Chlamydomonadales</taxon>
        <taxon>Volvocaceae</taxon>
        <taxon>Volvox</taxon>
    </lineage>
</organism>
<comment type="function">
    <text evidence="6">Component of the Mediator complex, a coactivator involved in the regulated transcription of nearly all RNA polymerase II-dependent genes. Mediator functions as a bridge to convey information from gene-specific regulatory proteins to the basal RNA polymerase II transcription machinery. Mediator is recruited to promoters by direct interactions with regulatory proteins and serves as a scaffold for the assembly of a functional preinitiation complex with RNA polymerase II and the general transcription factors.</text>
</comment>
<evidence type="ECO:0000313" key="7">
    <source>
        <dbReference type="EMBL" id="EFJ52925.1"/>
    </source>
</evidence>
<dbReference type="RefSeq" id="XP_002945930.1">
    <property type="nucleotide sequence ID" value="XM_002945884.1"/>
</dbReference>
<dbReference type="EMBL" id="GL378323">
    <property type="protein sequence ID" value="EFJ52925.1"/>
    <property type="molecule type" value="Genomic_DNA"/>
</dbReference>
<dbReference type="Gene3D" id="6.10.280.10">
    <property type="entry name" value="Mediator complex, subunit Med21"/>
    <property type="match status" value="1"/>
</dbReference>
<dbReference type="InterPro" id="IPR021384">
    <property type="entry name" value="Mediator_Med21"/>
</dbReference>
<keyword evidence="3 6" id="KW-0010">Activator</keyword>
<evidence type="ECO:0000256" key="2">
    <source>
        <dbReference type="ARBA" id="ARBA00023015"/>
    </source>
</evidence>